<reference evidence="1" key="1">
    <citation type="journal article" date="2015" name="Nature">
        <title>Complex archaea that bridge the gap between prokaryotes and eukaryotes.</title>
        <authorList>
            <person name="Spang A."/>
            <person name="Saw J.H."/>
            <person name="Jorgensen S.L."/>
            <person name="Zaremba-Niedzwiedzka K."/>
            <person name="Martijn J."/>
            <person name="Lind A.E."/>
            <person name="van Eijk R."/>
            <person name="Schleper C."/>
            <person name="Guy L."/>
            <person name="Ettema T.J."/>
        </authorList>
    </citation>
    <scope>NUCLEOTIDE SEQUENCE</scope>
</reference>
<dbReference type="AlphaFoldDB" id="A0A0F9ILT7"/>
<accession>A0A0F9ILT7</accession>
<name>A0A0F9ILT7_9ZZZZ</name>
<protein>
    <submittedName>
        <fullName evidence="1">Uncharacterized protein</fullName>
    </submittedName>
</protein>
<dbReference type="EMBL" id="LAZR01020638">
    <property type="protein sequence ID" value="KKL88187.1"/>
    <property type="molecule type" value="Genomic_DNA"/>
</dbReference>
<gene>
    <name evidence="1" type="ORF">LCGC14_1927270</name>
</gene>
<feature type="non-terminal residue" evidence="1">
    <location>
        <position position="1"/>
    </location>
</feature>
<sequence length="83" mass="9618">KEIVPIWKAIRKGGYKYRHKSDYEHGQTRSYDFGTLVLIVFMKSDGACRFIKTGTTMIETTQYELRCNGEKFENGMEGQNGEE</sequence>
<comment type="caution">
    <text evidence="1">The sequence shown here is derived from an EMBL/GenBank/DDBJ whole genome shotgun (WGS) entry which is preliminary data.</text>
</comment>
<organism evidence="1">
    <name type="scientific">marine sediment metagenome</name>
    <dbReference type="NCBI Taxonomy" id="412755"/>
    <lineage>
        <taxon>unclassified sequences</taxon>
        <taxon>metagenomes</taxon>
        <taxon>ecological metagenomes</taxon>
    </lineage>
</organism>
<proteinExistence type="predicted"/>
<evidence type="ECO:0000313" key="1">
    <source>
        <dbReference type="EMBL" id="KKL88187.1"/>
    </source>
</evidence>